<sequence>MSPDKRDLQNDFEKSMIYSNQTSPLNFYFYDINGNCNNIDIENCKFDVEMKEISQENIPDEKIAKIVQLITDFSNERLGYGEKLIIPIYIVNIYNILTNGNYNKTEV</sequence>
<name>A0A0R3K0X3_CALMK</name>
<protein>
    <submittedName>
        <fullName evidence="1">Uncharacterized protein</fullName>
    </submittedName>
</protein>
<dbReference type="STRING" id="908809.ABG79_00964"/>
<dbReference type="EMBL" id="LKHP01000004">
    <property type="protein sequence ID" value="KRQ87166.1"/>
    <property type="molecule type" value="Genomic_DNA"/>
</dbReference>
<gene>
    <name evidence="1" type="ORF">ABG79_00964</name>
</gene>
<evidence type="ECO:0000313" key="1">
    <source>
        <dbReference type="EMBL" id="KRQ87166.1"/>
    </source>
</evidence>
<comment type="caution">
    <text evidence="1">The sequence shown here is derived from an EMBL/GenBank/DDBJ whole genome shotgun (WGS) entry which is preliminary data.</text>
</comment>
<dbReference type="RefSeq" id="WP_057977684.1">
    <property type="nucleotide sequence ID" value="NZ_LKHP01000004.1"/>
</dbReference>
<proteinExistence type="predicted"/>
<dbReference type="Proteomes" id="UP000052015">
    <property type="component" value="Unassembled WGS sequence"/>
</dbReference>
<accession>A0A0R3K0X3</accession>
<evidence type="ECO:0000313" key="2">
    <source>
        <dbReference type="Proteomes" id="UP000052015"/>
    </source>
</evidence>
<organism evidence="1 2">
    <name type="scientific">Caloramator mitchellensis</name>
    <dbReference type="NCBI Taxonomy" id="908809"/>
    <lineage>
        <taxon>Bacteria</taxon>
        <taxon>Bacillati</taxon>
        <taxon>Bacillota</taxon>
        <taxon>Clostridia</taxon>
        <taxon>Eubacteriales</taxon>
        <taxon>Clostridiaceae</taxon>
        <taxon>Caloramator</taxon>
    </lineage>
</organism>
<keyword evidence="2" id="KW-1185">Reference proteome</keyword>
<reference evidence="1 2" key="1">
    <citation type="submission" date="2015-09" db="EMBL/GenBank/DDBJ databases">
        <title>Draft genome sequence of a Caloramator mitchellensis, a moderate thermophile from the Great Artesian Basin of Australia.</title>
        <authorList>
            <person name="Patel B.K."/>
        </authorList>
    </citation>
    <scope>NUCLEOTIDE SEQUENCE [LARGE SCALE GENOMIC DNA]</scope>
    <source>
        <strain evidence="1 2">VF08</strain>
    </source>
</reference>
<dbReference type="AlphaFoldDB" id="A0A0R3K0X3"/>